<dbReference type="OMA" id="KCYGNGI"/>
<dbReference type="STRING" id="9796.ENSECAP00000052605"/>
<dbReference type="Ensembl" id="ENSECAT00000072661.2">
    <property type="protein sequence ID" value="ENSECAP00000052605.1"/>
    <property type="gene ID" value="ENSECAG00000043627.2"/>
</dbReference>
<protein>
    <submittedName>
        <fullName evidence="2">Defensin beta 134</fullName>
    </submittedName>
</protein>
<dbReference type="AlphaFoldDB" id="A0A5F5PVT2"/>
<feature type="chain" id="PRO_5023824968" evidence="1">
    <location>
        <begin position="21"/>
        <end position="66"/>
    </location>
</feature>
<reference evidence="2 3" key="1">
    <citation type="journal article" date="2009" name="Science">
        <title>Genome sequence, comparative analysis, and population genetics of the domestic horse.</title>
        <authorList>
            <consortium name="Broad Institute Genome Sequencing Platform"/>
            <consortium name="Broad Institute Whole Genome Assembly Team"/>
            <person name="Wade C.M."/>
            <person name="Giulotto E."/>
            <person name="Sigurdsson S."/>
            <person name="Zoli M."/>
            <person name="Gnerre S."/>
            <person name="Imsland F."/>
            <person name="Lear T.L."/>
            <person name="Adelson D.L."/>
            <person name="Bailey E."/>
            <person name="Bellone R.R."/>
            <person name="Bloecker H."/>
            <person name="Distl O."/>
            <person name="Edgar R.C."/>
            <person name="Garber M."/>
            <person name="Leeb T."/>
            <person name="Mauceli E."/>
            <person name="MacLeod J.N."/>
            <person name="Penedo M.C.T."/>
            <person name="Raison J.M."/>
            <person name="Sharpe T."/>
            <person name="Vogel J."/>
            <person name="Andersson L."/>
            <person name="Antczak D.F."/>
            <person name="Biagi T."/>
            <person name="Binns M.M."/>
            <person name="Chowdhary B.P."/>
            <person name="Coleman S.J."/>
            <person name="Della Valle G."/>
            <person name="Fryc S."/>
            <person name="Guerin G."/>
            <person name="Hasegawa T."/>
            <person name="Hill E.W."/>
            <person name="Jurka J."/>
            <person name="Kiialainen A."/>
            <person name="Lindgren G."/>
            <person name="Liu J."/>
            <person name="Magnani E."/>
            <person name="Mickelson J.R."/>
            <person name="Murray J."/>
            <person name="Nergadze S.G."/>
            <person name="Onofrio R."/>
            <person name="Pedroni S."/>
            <person name="Piras M.F."/>
            <person name="Raudsepp T."/>
            <person name="Rocchi M."/>
            <person name="Roeed K.H."/>
            <person name="Ryder O.A."/>
            <person name="Searle S."/>
            <person name="Skow L."/>
            <person name="Swinburne J.E."/>
            <person name="Syvaenen A.C."/>
            <person name="Tozaki T."/>
            <person name="Valberg S.J."/>
            <person name="Vaudin M."/>
            <person name="White J.R."/>
            <person name="Zody M.C."/>
            <person name="Lander E.S."/>
            <person name="Lindblad-Toh K."/>
        </authorList>
    </citation>
    <scope>NUCLEOTIDE SEQUENCE [LARGE SCALE GENOMIC DNA]</scope>
    <source>
        <strain evidence="2 3">Thoroughbred</strain>
    </source>
</reference>
<dbReference type="CTD" id="613211"/>
<dbReference type="GeneID" id="106782836"/>
<keyword evidence="3" id="KW-1185">Reference proteome</keyword>
<feature type="signal peptide" evidence="1">
    <location>
        <begin position="1"/>
        <end position="20"/>
    </location>
</feature>
<evidence type="ECO:0000256" key="1">
    <source>
        <dbReference type="SAM" id="SignalP"/>
    </source>
</evidence>
<reference evidence="2" key="3">
    <citation type="submission" date="2025-09" db="UniProtKB">
        <authorList>
            <consortium name="Ensembl"/>
        </authorList>
    </citation>
    <scope>IDENTIFICATION</scope>
    <source>
        <strain evidence="2">Thoroughbred</strain>
    </source>
</reference>
<proteinExistence type="predicted"/>
<organism evidence="2 3">
    <name type="scientific">Equus caballus</name>
    <name type="common">Horse</name>
    <dbReference type="NCBI Taxonomy" id="9796"/>
    <lineage>
        <taxon>Eukaryota</taxon>
        <taxon>Metazoa</taxon>
        <taxon>Chordata</taxon>
        <taxon>Craniata</taxon>
        <taxon>Vertebrata</taxon>
        <taxon>Euteleostomi</taxon>
        <taxon>Mammalia</taxon>
        <taxon>Eutheria</taxon>
        <taxon>Laurasiatheria</taxon>
        <taxon>Perissodactyla</taxon>
        <taxon>Equidae</taxon>
        <taxon>Equus</taxon>
    </lineage>
</organism>
<keyword evidence="1" id="KW-0732">Signal</keyword>
<gene>
    <name evidence="2" type="primary">DEFB134</name>
</gene>
<evidence type="ECO:0000313" key="3">
    <source>
        <dbReference type="Proteomes" id="UP000002281"/>
    </source>
</evidence>
<dbReference type="OrthoDB" id="9832741at2759"/>
<reference evidence="2" key="2">
    <citation type="submission" date="2025-08" db="UniProtKB">
        <authorList>
            <consortium name="Ensembl"/>
        </authorList>
    </citation>
    <scope>IDENTIFICATION</scope>
    <source>
        <strain evidence="2">Thoroughbred</strain>
    </source>
</reference>
<name>A0A5F5PVT2_HORSE</name>
<dbReference type="KEGG" id="ecb:106782836"/>
<dbReference type="Bgee" id="ENSECAG00000043627">
    <property type="expression patterns" value="Expressed in embryonic structure and 1 other cell type or tissue"/>
</dbReference>
<dbReference type="RefSeq" id="XP_014593235.1">
    <property type="nucleotide sequence ID" value="XM_014737749.2"/>
</dbReference>
<evidence type="ECO:0000313" key="2">
    <source>
        <dbReference type="Ensembl" id="ENSECAP00000052605.1"/>
    </source>
</evidence>
<dbReference type="Proteomes" id="UP000002281">
    <property type="component" value="Chromosome 2"/>
</dbReference>
<dbReference type="GeneTree" id="ENSGT00400000024366"/>
<dbReference type="InParanoid" id="A0A5F5PVT2"/>
<dbReference type="PaxDb" id="9796-ENSECAP00000052605"/>
<accession>A0A5F5PVT2</accession>
<sequence length="66" mass="7544">MKLLLIVFVFLFFWDSTLEGLNVLSSEIHKKCRGNGTCRLECYGSEMLVAHCMFQLECCIKGNPEP</sequence>